<dbReference type="PROSITE" id="PS00041">
    <property type="entry name" value="HTH_ARAC_FAMILY_1"/>
    <property type="match status" value="1"/>
</dbReference>
<dbReference type="SMART" id="SM00342">
    <property type="entry name" value="HTH_ARAC"/>
    <property type="match status" value="1"/>
</dbReference>
<evidence type="ECO:0000259" key="4">
    <source>
        <dbReference type="PROSITE" id="PS01124"/>
    </source>
</evidence>
<name>A0ABQ2JDT7_9SPHN</name>
<dbReference type="PANTHER" id="PTHR46796:SF6">
    <property type="entry name" value="ARAC SUBFAMILY"/>
    <property type="match status" value="1"/>
</dbReference>
<proteinExistence type="predicted"/>
<protein>
    <recommendedName>
        <fullName evidence="4">HTH araC/xylS-type domain-containing protein</fullName>
    </recommendedName>
</protein>
<keyword evidence="2" id="KW-0238">DNA-binding</keyword>
<dbReference type="InterPro" id="IPR018060">
    <property type="entry name" value="HTH_AraC"/>
</dbReference>
<sequence length="298" mass="32930">MPESQALLPTMEVDSELRAPGIVAQIVRFGIPEPTATLHQMAEGYHINMCLTPRPLESRAGYPKRWGPHRFERLGDIFLLPPGEELYVKGGTGRQASLICTLEAALLHDVVGRDLEWDDQHLAATLDISSAQVRALLFRITAEIRHPGLAATKMLELLGAELAIELGRYCYEVAERPVTGGLAGWRLRLIDERLDESLAPPSLQELADLCSLSVRQLTRGFRVSRACSIGDYMEQRRMEAAKRLLMEGESVKSIAFAMGFASPSSFTFAFRRAVGTSPSTFRQRQVRVLDAPLATAGN</sequence>
<evidence type="ECO:0000313" key="6">
    <source>
        <dbReference type="Proteomes" id="UP000605099"/>
    </source>
</evidence>
<keyword evidence="6" id="KW-1185">Reference proteome</keyword>
<keyword evidence="1" id="KW-0805">Transcription regulation</keyword>
<dbReference type="Proteomes" id="UP000605099">
    <property type="component" value="Unassembled WGS sequence"/>
</dbReference>
<dbReference type="InterPro" id="IPR009057">
    <property type="entry name" value="Homeodomain-like_sf"/>
</dbReference>
<gene>
    <name evidence="5" type="ORF">GCM10011349_09630</name>
</gene>
<evidence type="ECO:0000256" key="1">
    <source>
        <dbReference type="ARBA" id="ARBA00023015"/>
    </source>
</evidence>
<dbReference type="PRINTS" id="PR00032">
    <property type="entry name" value="HTHARAC"/>
</dbReference>
<keyword evidence="3" id="KW-0804">Transcription</keyword>
<dbReference type="SUPFAM" id="SSF46689">
    <property type="entry name" value="Homeodomain-like"/>
    <property type="match status" value="1"/>
</dbReference>
<feature type="domain" description="HTH araC/xylS-type" evidence="4">
    <location>
        <begin position="184"/>
        <end position="284"/>
    </location>
</feature>
<dbReference type="PROSITE" id="PS01124">
    <property type="entry name" value="HTH_ARAC_FAMILY_2"/>
    <property type="match status" value="1"/>
</dbReference>
<dbReference type="Pfam" id="PF12833">
    <property type="entry name" value="HTH_18"/>
    <property type="match status" value="1"/>
</dbReference>
<organism evidence="5 6">
    <name type="scientific">Novosphingobium indicum</name>
    <dbReference type="NCBI Taxonomy" id="462949"/>
    <lineage>
        <taxon>Bacteria</taxon>
        <taxon>Pseudomonadati</taxon>
        <taxon>Pseudomonadota</taxon>
        <taxon>Alphaproteobacteria</taxon>
        <taxon>Sphingomonadales</taxon>
        <taxon>Sphingomonadaceae</taxon>
        <taxon>Novosphingobium</taxon>
    </lineage>
</organism>
<dbReference type="EMBL" id="BMLK01000004">
    <property type="protein sequence ID" value="GGN44511.1"/>
    <property type="molecule type" value="Genomic_DNA"/>
</dbReference>
<evidence type="ECO:0000256" key="3">
    <source>
        <dbReference type="ARBA" id="ARBA00023163"/>
    </source>
</evidence>
<dbReference type="Gene3D" id="1.10.10.60">
    <property type="entry name" value="Homeodomain-like"/>
    <property type="match status" value="2"/>
</dbReference>
<dbReference type="RefSeq" id="WP_188818564.1">
    <property type="nucleotide sequence ID" value="NZ_BMLK01000004.1"/>
</dbReference>
<dbReference type="InterPro" id="IPR050204">
    <property type="entry name" value="AraC_XylS_family_regulators"/>
</dbReference>
<dbReference type="InterPro" id="IPR020449">
    <property type="entry name" value="Tscrpt_reg_AraC-type_HTH"/>
</dbReference>
<dbReference type="InterPro" id="IPR018062">
    <property type="entry name" value="HTH_AraC-typ_CS"/>
</dbReference>
<reference evidence="6" key="1">
    <citation type="journal article" date="2019" name="Int. J. Syst. Evol. Microbiol.">
        <title>The Global Catalogue of Microorganisms (GCM) 10K type strain sequencing project: providing services to taxonomists for standard genome sequencing and annotation.</title>
        <authorList>
            <consortium name="The Broad Institute Genomics Platform"/>
            <consortium name="The Broad Institute Genome Sequencing Center for Infectious Disease"/>
            <person name="Wu L."/>
            <person name="Ma J."/>
        </authorList>
    </citation>
    <scope>NUCLEOTIDE SEQUENCE [LARGE SCALE GENOMIC DNA]</scope>
    <source>
        <strain evidence="6">CGMCC 1.6784</strain>
    </source>
</reference>
<dbReference type="PANTHER" id="PTHR46796">
    <property type="entry name" value="HTH-TYPE TRANSCRIPTIONAL ACTIVATOR RHAS-RELATED"/>
    <property type="match status" value="1"/>
</dbReference>
<evidence type="ECO:0000313" key="5">
    <source>
        <dbReference type="EMBL" id="GGN44511.1"/>
    </source>
</evidence>
<evidence type="ECO:0000256" key="2">
    <source>
        <dbReference type="ARBA" id="ARBA00023125"/>
    </source>
</evidence>
<comment type="caution">
    <text evidence="5">The sequence shown here is derived from an EMBL/GenBank/DDBJ whole genome shotgun (WGS) entry which is preliminary data.</text>
</comment>
<accession>A0ABQ2JDT7</accession>